<dbReference type="PANTHER" id="PTHR11800:SF2">
    <property type="entry name" value="DNA-DIRECTED RNA POLYMERASE II SUBUNIT RPB3"/>
    <property type="match status" value="1"/>
</dbReference>
<evidence type="ECO:0000256" key="5">
    <source>
        <dbReference type="HAMAP-Rule" id="MF_00320"/>
    </source>
</evidence>
<dbReference type="PANTHER" id="PTHR11800">
    <property type="entry name" value="DNA-DIRECTED RNA POLYMERASE"/>
    <property type="match status" value="1"/>
</dbReference>
<dbReference type="GO" id="GO:0000428">
    <property type="term" value="C:DNA-directed RNA polymerase complex"/>
    <property type="evidence" value="ECO:0007669"/>
    <property type="project" value="UniProtKB-KW"/>
</dbReference>
<dbReference type="Proteomes" id="UP000294855">
    <property type="component" value="Unassembled WGS sequence"/>
</dbReference>
<dbReference type="GO" id="GO:0003899">
    <property type="term" value="F:DNA-directed RNA polymerase activity"/>
    <property type="evidence" value="ECO:0007669"/>
    <property type="project" value="UniProtKB-UniRule"/>
</dbReference>
<dbReference type="Gene3D" id="2.170.120.12">
    <property type="entry name" value="DNA-directed RNA polymerase, insert domain"/>
    <property type="match status" value="1"/>
</dbReference>
<keyword evidence="8" id="KW-1185">Reference proteome</keyword>
<sequence>MDIDIIELSKGSAKFVLSGTNPAFANGIRRAMIADVPTLAIEYVNLYDNTSVLYDEQLGLRLALVPLTTDGDYVPQSDCDCGAVDGVGCPNCEVSLRLDVEGPKMVYSGDFISADPKVRPADEKIPIVELKEGQRVMLEAIAHVGYGRDHVRWQAGVACGYKHLPTVEVEPCPECGNVLVECPEHAVFMARSIENLTEKDELKCIKCGNVRHIFDLTDPSLKVTYDQHTFVFSLESDGSYSASELILKAADVIKGRAQEFSDILKDL</sequence>
<dbReference type="Gene3D" id="3.30.1360.10">
    <property type="entry name" value="RNA polymerase, RBP11-like subunit"/>
    <property type="match status" value="1"/>
</dbReference>
<evidence type="ECO:0000313" key="7">
    <source>
        <dbReference type="EMBL" id="TDQ70302.1"/>
    </source>
</evidence>
<evidence type="ECO:0000256" key="2">
    <source>
        <dbReference type="ARBA" id="ARBA00022490"/>
    </source>
</evidence>
<keyword evidence="2 5" id="KW-0963">Cytoplasm</keyword>
<comment type="catalytic activity">
    <reaction evidence="5">
        <text>RNA(n) + a ribonucleoside 5'-triphosphate = RNA(n+1) + diphosphate</text>
        <dbReference type="Rhea" id="RHEA:21248"/>
        <dbReference type="Rhea" id="RHEA-COMP:14527"/>
        <dbReference type="Rhea" id="RHEA-COMP:17342"/>
        <dbReference type="ChEBI" id="CHEBI:33019"/>
        <dbReference type="ChEBI" id="CHEBI:61557"/>
        <dbReference type="ChEBI" id="CHEBI:140395"/>
        <dbReference type="EC" id="2.7.7.6"/>
    </reaction>
</comment>
<dbReference type="Gene3D" id="3.30.70.3110">
    <property type="match status" value="1"/>
</dbReference>
<dbReference type="Pfam" id="PF01000">
    <property type="entry name" value="RNA_pol_A_bac"/>
    <property type="match status" value="1"/>
</dbReference>
<evidence type="ECO:0000256" key="3">
    <source>
        <dbReference type="ARBA" id="ARBA00023163"/>
    </source>
</evidence>
<dbReference type="GO" id="GO:0005737">
    <property type="term" value="C:cytoplasm"/>
    <property type="evidence" value="ECO:0007669"/>
    <property type="project" value="UniProtKB-SubCell"/>
</dbReference>
<evidence type="ECO:0000313" key="8">
    <source>
        <dbReference type="Proteomes" id="UP000294855"/>
    </source>
</evidence>
<dbReference type="GO" id="GO:0003677">
    <property type="term" value="F:DNA binding"/>
    <property type="evidence" value="ECO:0007669"/>
    <property type="project" value="UniProtKB-UniRule"/>
</dbReference>
<gene>
    <name evidence="5" type="primary">rpo3</name>
    <name evidence="5" type="synonym">rpoD</name>
    <name evidence="7" type="ORF">C7391_0645</name>
</gene>
<dbReference type="SMART" id="SM00662">
    <property type="entry name" value="RPOLD"/>
    <property type="match status" value="1"/>
</dbReference>
<evidence type="ECO:0000256" key="4">
    <source>
        <dbReference type="ARBA" id="ARBA00025804"/>
    </source>
</evidence>
<comment type="subcellular location">
    <subcellularLocation>
        <location evidence="5">Cytoplasm</location>
    </subcellularLocation>
</comment>
<reference evidence="7 8" key="1">
    <citation type="submission" date="2019-03" db="EMBL/GenBank/DDBJ databases">
        <title>Genomic Encyclopedia of Type Strains, Phase IV (KMG-IV): sequencing the most valuable type-strain genomes for metagenomic binning, comparative biology and taxonomic classification.</title>
        <authorList>
            <person name="Goeker M."/>
        </authorList>
    </citation>
    <scope>NUCLEOTIDE SEQUENCE [LARGE SCALE GENOMIC DNA]</scope>
    <source>
        <strain evidence="7 8">DSM 13328</strain>
    </source>
</reference>
<dbReference type="InterPro" id="IPR011263">
    <property type="entry name" value="DNA-dir_RNA_pol_RpoA/D/Rpb3"/>
</dbReference>
<dbReference type="HAMAP" id="MF_00320">
    <property type="entry name" value="RNApol_arch_Rpo3"/>
    <property type="match status" value="1"/>
</dbReference>
<dbReference type="EC" id="2.7.7.6" evidence="5"/>
<name>A0A484F6Z9_9EURY</name>
<dbReference type="GO" id="GO:0046983">
    <property type="term" value="F:protein dimerization activity"/>
    <property type="evidence" value="ECO:0007669"/>
    <property type="project" value="InterPro"/>
</dbReference>
<dbReference type="Pfam" id="PF01193">
    <property type="entry name" value="RNA_pol_L"/>
    <property type="match status" value="1"/>
</dbReference>
<dbReference type="SUPFAM" id="SSF56553">
    <property type="entry name" value="Insert subdomain of RNA polymerase alpha subunit"/>
    <property type="match status" value="1"/>
</dbReference>
<organism evidence="7 8">
    <name type="scientific">Methanimicrococcus blatticola</name>
    <dbReference type="NCBI Taxonomy" id="91560"/>
    <lineage>
        <taxon>Archaea</taxon>
        <taxon>Methanobacteriati</taxon>
        <taxon>Methanobacteriota</taxon>
        <taxon>Stenosarchaea group</taxon>
        <taxon>Methanomicrobia</taxon>
        <taxon>Methanosarcinales</taxon>
        <taxon>Methanosarcinaceae</taxon>
        <taxon>Methanimicrococcus</taxon>
    </lineage>
</organism>
<keyword evidence="5" id="KW-0808">Transferase</keyword>
<dbReference type="GO" id="GO:0006351">
    <property type="term" value="P:DNA-templated transcription"/>
    <property type="evidence" value="ECO:0007669"/>
    <property type="project" value="UniProtKB-UniRule"/>
</dbReference>
<dbReference type="InterPro" id="IPR011262">
    <property type="entry name" value="DNA-dir_RNA_pol_insert"/>
</dbReference>
<comment type="function">
    <text evidence="5">DNA-dependent RNA polymerase (RNAP) catalyzes the transcription of DNA into RNA using the four ribonucleoside triphosphates as substrates.</text>
</comment>
<comment type="similarity">
    <text evidence="4 5">Belongs to the archaeal Rpo3/eukaryotic RPB3 RNA polymerase subunit family.</text>
</comment>
<proteinExistence type="inferred from homology"/>
<comment type="caution">
    <text evidence="7">The sequence shown here is derived from an EMBL/GenBank/DDBJ whole genome shotgun (WGS) entry which is preliminary data.</text>
</comment>
<dbReference type="AlphaFoldDB" id="A0A484F6Z9"/>
<dbReference type="CDD" id="cd07030">
    <property type="entry name" value="RNAP_D"/>
    <property type="match status" value="1"/>
</dbReference>
<keyword evidence="1 5" id="KW-0240">DNA-directed RNA polymerase</keyword>
<feature type="domain" description="DNA-directed RNA polymerase RpoA/D/Rpb3-type" evidence="6">
    <location>
        <begin position="12"/>
        <end position="263"/>
    </location>
</feature>
<dbReference type="InterPro" id="IPR050518">
    <property type="entry name" value="Rpo3/RPB3_RNA_Pol_subunit"/>
</dbReference>
<keyword evidence="3 5" id="KW-0804">Transcription</keyword>
<evidence type="ECO:0000256" key="1">
    <source>
        <dbReference type="ARBA" id="ARBA00022478"/>
    </source>
</evidence>
<accession>A0A484F6Z9</accession>
<protein>
    <recommendedName>
        <fullName evidence="5">DNA-directed RNA polymerase subunit Rpo3</fullName>
        <ecNumber evidence="5">2.7.7.6</ecNumber>
    </recommendedName>
    <alternativeName>
        <fullName evidence="5">DNA-directed RNA polymerase subunit D</fullName>
    </alternativeName>
</protein>
<dbReference type="InterPro" id="IPR036603">
    <property type="entry name" value="RBP11-like"/>
</dbReference>
<dbReference type="NCBIfam" id="NF001988">
    <property type="entry name" value="PRK00783.1"/>
    <property type="match status" value="1"/>
</dbReference>
<keyword evidence="5" id="KW-0548">Nucleotidyltransferase</keyword>
<dbReference type="PROSITE" id="PS00446">
    <property type="entry name" value="RNA_POL_D_30KD"/>
    <property type="match status" value="1"/>
</dbReference>
<evidence type="ECO:0000259" key="6">
    <source>
        <dbReference type="SMART" id="SM00662"/>
    </source>
</evidence>
<dbReference type="EMBL" id="SNYS01000006">
    <property type="protein sequence ID" value="TDQ70302.1"/>
    <property type="molecule type" value="Genomic_DNA"/>
</dbReference>
<dbReference type="InterPro" id="IPR001514">
    <property type="entry name" value="DNA-dir_RNA_pol_30-40kDasu_CS"/>
</dbReference>
<dbReference type="InterPro" id="IPR036643">
    <property type="entry name" value="RNApol_insert_sf"/>
</dbReference>
<comment type="caution">
    <text evidence="5">Lacks conserved residue(s) required for the propagation of feature annotation.</text>
</comment>
<dbReference type="SUPFAM" id="SSF55257">
    <property type="entry name" value="RBP11-like subunits of RNA polymerase"/>
    <property type="match status" value="1"/>
</dbReference>
<dbReference type="InterPro" id="IPR022842">
    <property type="entry name" value="RNAP_Rpo3/Rpb3/RPAC1"/>
</dbReference>
<dbReference type="RefSeq" id="WP_263295333.1">
    <property type="nucleotide sequence ID" value="NZ_JAHDUW010000006.1"/>
</dbReference>
<comment type="subunit">
    <text evidence="5">Part of the RNA polymerase complex.</text>
</comment>